<evidence type="ECO:0000259" key="1">
    <source>
        <dbReference type="Pfam" id="PF22289"/>
    </source>
</evidence>
<evidence type="ECO:0000313" key="3">
    <source>
        <dbReference type="Proteomes" id="UP000325606"/>
    </source>
</evidence>
<feature type="domain" description="Dimethylamine monooxygenase subunit DmmA-like C-terminal" evidence="1">
    <location>
        <begin position="111"/>
        <end position="154"/>
    </location>
</feature>
<dbReference type="InterPro" id="IPR048037">
    <property type="entry name" value="DmmA-like_C"/>
</dbReference>
<organism evidence="2 3">
    <name type="scientific">Nitrincola iocasae</name>
    <dbReference type="NCBI Taxonomy" id="2614693"/>
    <lineage>
        <taxon>Bacteria</taxon>
        <taxon>Pseudomonadati</taxon>
        <taxon>Pseudomonadota</taxon>
        <taxon>Gammaproteobacteria</taxon>
        <taxon>Oceanospirillales</taxon>
        <taxon>Oceanospirillaceae</taxon>
        <taxon>Nitrincola</taxon>
    </lineage>
</organism>
<dbReference type="Pfam" id="PF22289">
    <property type="entry name" value="DmmA-like_C"/>
    <property type="match status" value="1"/>
</dbReference>
<dbReference type="AlphaFoldDB" id="A0A5J6LIK1"/>
<dbReference type="NCBIfam" id="NF041259">
    <property type="entry name" value="mono_DmmA_fam"/>
    <property type="match status" value="1"/>
</dbReference>
<proteinExistence type="predicted"/>
<protein>
    <recommendedName>
        <fullName evidence="1">Dimethylamine monooxygenase subunit DmmA-like C-terminal domain-containing protein</fullName>
    </recommendedName>
</protein>
<sequence length="165" mass="18087">MMSDPIPSAPRYTTSTEIPQARHYLLALQPGHETASTALLKALPSATQLWQPTADSPDFSALNSLLQACHPGTHLCISGDETFIWHCRNQARAAGLLDAEMTLLKTAEGRQVYCVHCSQLQPVSNDDEVTCQHCGVHLTIREHFSKRLGAYMGVCLNADQPYGAR</sequence>
<dbReference type="Proteomes" id="UP000325606">
    <property type="component" value="Chromosome"/>
</dbReference>
<name>A0A5J6LIK1_9GAMM</name>
<keyword evidence="3" id="KW-1185">Reference proteome</keyword>
<accession>A0A5J6LIK1</accession>
<gene>
    <name evidence="2" type="ORF">F5I99_18950</name>
</gene>
<reference evidence="2 3" key="1">
    <citation type="submission" date="2019-09" db="EMBL/GenBank/DDBJ databases">
        <title>Nitrincola iocasae sp. nov., a bacterium isolated from the sediment collected at a cold seep field in South China Sea.</title>
        <authorList>
            <person name="Zhang H."/>
            <person name="Wang H."/>
            <person name="Li C."/>
        </authorList>
    </citation>
    <scope>NUCLEOTIDE SEQUENCE [LARGE SCALE GENOMIC DNA]</scope>
    <source>
        <strain evidence="2 3">KXZD1103</strain>
    </source>
</reference>
<dbReference type="RefSeq" id="WP_151058767.1">
    <property type="nucleotide sequence ID" value="NZ_CP044222.1"/>
</dbReference>
<evidence type="ECO:0000313" key="2">
    <source>
        <dbReference type="EMBL" id="QEW08395.1"/>
    </source>
</evidence>
<dbReference type="KEGG" id="nik:F5I99_18950"/>
<dbReference type="EMBL" id="CP044222">
    <property type="protein sequence ID" value="QEW08395.1"/>
    <property type="molecule type" value="Genomic_DNA"/>
</dbReference>